<sequence>MERHQIVVGIEETPSSAAALRWAARFARLTGQTLRVVHTWTLPSGGMPTAPDPYLVTAITDARARATRFVEDSLGAEETSVRWVLDVDEGRPGPVLARRSEDASLLVVGTGEHTGVRRLLEGSVSHYCLSHATCPVVAVPAPRAAKDDAPAVAAG</sequence>
<organism evidence="3 4">
    <name type="scientific">Oryzihumus leptocrescens</name>
    <dbReference type="NCBI Taxonomy" id="297536"/>
    <lineage>
        <taxon>Bacteria</taxon>
        <taxon>Bacillati</taxon>
        <taxon>Actinomycetota</taxon>
        <taxon>Actinomycetes</taxon>
        <taxon>Micrococcales</taxon>
        <taxon>Intrasporangiaceae</taxon>
        <taxon>Oryzihumus</taxon>
    </lineage>
</organism>
<dbReference type="Pfam" id="PF00582">
    <property type="entry name" value="Usp"/>
    <property type="match status" value="1"/>
</dbReference>
<dbReference type="PANTHER" id="PTHR46553:SF3">
    <property type="entry name" value="ADENINE NUCLEOTIDE ALPHA HYDROLASES-LIKE SUPERFAMILY PROTEIN"/>
    <property type="match status" value="1"/>
</dbReference>
<evidence type="ECO:0000256" key="1">
    <source>
        <dbReference type="ARBA" id="ARBA00008791"/>
    </source>
</evidence>
<dbReference type="SUPFAM" id="SSF52402">
    <property type="entry name" value="Adenine nucleotide alpha hydrolases-like"/>
    <property type="match status" value="1"/>
</dbReference>
<reference evidence="3 4" key="1">
    <citation type="submission" date="2019-06" db="EMBL/GenBank/DDBJ databases">
        <title>Sequencing the genomes of 1000 actinobacteria strains.</title>
        <authorList>
            <person name="Klenk H.-P."/>
        </authorList>
    </citation>
    <scope>NUCLEOTIDE SEQUENCE [LARGE SCALE GENOMIC DNA]</scope>
    <source>
        <strain evidence="3 4">DSM 18082</strain>
    </source>
</reference>
<comment type="similarity">
    <text evidence="1">Belongs to the universal stress protein A family.</text>
</comment>
<dbReference type="InterPro" id="IPR006016">
    <property type="entry name" value="UspA"/>
</dbReference>
<dbReference type="AlphaFoldDB" id="A0A542Z923"/>
<protein>
    <submittedName>
        <fullName evidence="3">Nucleotide-binding universal stress UspA family protein</fullName>
    </submittedName>
</protein>
<gene>
    <name evidence="3" type="ORF">FB474_3582</name>
</gene>
<name>A0A542Z923_9MICO</name>
<evidence type="ECO:0000313" key="3">
    <source>
        <dbReference type="EMBL" id="TQL56821.1"/>
    </source>
</evidence>
<dbReference type="Proteomes" id="UP000319514">
    <property type="component" value="Unassembled WGS sequence"/>
</dbReference>
<dbReference type="InterPro" id="IPR006015">
    <property type="entry name" value="Universal_stress_UspA"/>
</dbReference>
<accession>A0A542Z923</accession>
<proteinExistence type="inferred from homology"/>
<dbReference type="PANTHER" id="PTHR46553">
    <property type="entry name" value="ADENINE NUCLEOTIDE ALPHA HYDROLASES-LIKE SUPERFAMILY PROTEIN"/>
    <property type="match status" value="1"/>
</dbReference>
<keyword evidence="4" id="KW-1185">Reference proteome</keyword>
<evidence type="ECO:0000259" key="2">
    <source>
        <dbReference type="Pfam" id="PF00582"/>
    </source>
</evidence>
<evidence type="ECO:0000313" key="4">
    <source>
        <dbReference type="Proteomes" id="UP000319514"/>
    </source>
</evidence>
<dbReference type="InterPro" id="IPR014729">
    <property type="entry name" value="Rossmann-like_a/b/a_fold"/>
</dbReference>
<dbReference type="EMBL" id="VFOQ01000002">
    <property type="protein sequence ID" value="TQL56821.1"/>
    <property type="molecule type" value="Genomic_DNA"/>
</dbReference>
<comment type="caution">
    <text evidence="3">The sequence shown here is derived from an EMBL/GenBank/DDBJ whole genome shotgun (WGS) entry which is preliminary data.</text>
</comment>
<dbReference type="Gene3D" id="3.40.50.620">
    <property type="entry name" value="HUPs"/>
    <property type="match status" value="1"/>
</dbReference>
<dbReference type="OrthoDB" id="4931198at2"/>
<dbReference type="PRINTS" id="PR01438">
    <property type="entry name" value="UNVRSLSTRESS"/>
</dbReference>
<dbReference type="CDD" id="cd23659">
    <property type="entry name" value="USP_At3g01520-like"/>
    <property type="match status" value="1"/>
</dbReference>
<dbReference type="RefSeq" id="WP_141790192.1">
    <property type="nucleotide sequence ID" value="NZ_BAAAKX010000008.1"/>
</dbReference>
<feature type="domain" description="UspA" evidence="2">
    <location>
        <begin position="4"/>
        <end position="140"/>
    </location>
</feature>